<sequence>MAAVIRNLIRNKTLNKLTNIESTPIRCYASANRVKPFKKVGVSDKARNDARAAEMRSSGAAEDATLMVGQQIKSVGQSLASRGYLRPSKPYSPPEDVKQTVLELAKSNNIGNPKQKFASNQQKFDFLAACFSTFKHGVPNSRLHELNSVEDAVEFYSTPVDTTLPLDAMKTVELPENLYIQHEYIRFHPETDTMFGGKSAFPKSSTIVTGLKYKNKYKGHVAKKSWP</sequence>
<dbReference type="GO" id="GO:0005762">
    <property type="term" value="C:mitochondrial large ribosomal subunit"/>
    <property type="evidence" value="ECO:0007669"/>
    <property type="project" value="TreeGrafter"/>
</dbReference>
<keyword evidence="3" id="KW-0689">Ribosomal protein</keyword>
<dbReference type="OMA" id="HIQYEYV"/>
<organism evidence="8 9">
    <name type="scientific">Aedes aegypti</name>
    <name type="common">Yellowfever mosquito</name>
    <name type="synonym">Culex aegypti</name>
    <dbReference type="NCBI Taxonomy" id="7159"/>
    <lineage>
        <taxon>Eukaryota</taxon>
        <taxon>Metazoa</taxon>
        <taxon>Ecdysozoa</taxon>
        <taxon>Arthropoda</taxon>
        <taxon>Hexapoda</taxon>
        <taxon>Insecta</taxon>
        <taxon>Pterygota</taxon>
        <taxon>Neoptera</taxon>
        <taxon>Endopterygota</taxon>
        <taxon>Diptera</taxon>
        <taxon>Nematocera</taxon>
        <taxon>Culicoidea</taxon>
        <taxon>Culicidae</taxon>
        <taxon>Culicinae</taxon>
        <taxon>Aedini</taxon>
        <taxon>Aedes</taxon>
        <taxon>Stegomyia</taxon>
    </lineage>
</organism>
<name>A0A1S4G0J2_AEDAE</name>
<evidence type="ECO:0000256" key="1">
    <source>
        <dbReference type="ARBA" id="ARBA00004173"/>
    </source>
</evidence>
<dbReference type="InterPro" id="IPR018305">
    <property type="entry name" value="Ribosomal_m50"/>
</dbReference>
<comment type="subcellular location">
    <subcellularLocation>
        <location evidence="1">Mitochondrion</location>
    </subcellularLocation>
</comment>
<dbReference type="OrthoDB" id="9939609at2759"/>
<protein>
    <recommendedName>
        <fullName evidence="6">Large ribosomal subunit protein mL50</fullName>
    </recommendedName>
    <alternativeName>
        <fullName evidence="7">39S ribosomal protein L50, mitochondrial</fullName>
    </alternativeName>
</protein>
<evidence type="ECO:0000256" key="5">
    <source>
        <dbReference type="ARBA" id="ARBA00023274"/>
    </source>
</evidence>
<evidence type="ECO:0000313" key="9">
    <source>
        <dbReference type="Proteomes" id="UP000682892"/>
    </source>
</evidence>
<keyword evidence="4" id="KW-0496">Mitochondrion</keyword>
<reference evidence="8" key="2">
    <citation type="journal article" date="2007" name="Science">
        <title>Genome sequence of Aedes aegypti, a major arbovirus vector.</title>
        <authorList>
            <person name="Nene V."/>
            <person name="Wortman J.R."/>
            <person name="Lawson D."/>
            <person name="Haas B."/>
            <person name="Kodira C."/>
            <person name="Tu Z.J."/>
            <person name="Loftus B."/>
            <person name="Xi Z."/>
            <person name="Megy K."/>
            <person name="Grabherr M."/>
            <person name="Ren Q."/>
            <person name="Zdobnov E.M."/>
            <person name="Lobo N.F."/>
            <person name="Campbell K.S."/>
            <person name="Brown S.E."/>
            <person name="Bonaldo M.F."/>
            <person name="Zhu J."/>
            <person name="Sinkins S.P."/>
            <person name="Hogenkamp D.G."/>
            <person name="Amedeo P."/>
            <person name="Arensburger P."/>
            <person name="Atkinson P.W."/>
            <person name="Bidwell S."/>
            <person name="Biedler J."/>
            <person name="Birney E."/>
            <person name="Bruggner R.V."/>
            <person name="Costas J."/>
            <person name="Coy M.R."/>
            <person name="Crabtree J."/>
            <person name="Crawford M."/>
            <person name="Debruyn B."/>
            <person name="Decaprio D."/>
            <person name="Eiglmeier K."/>
            <person name="Eisenstadt E."/>
            <person name="El-Dorry H."/>
            <person name="Gelbart W.M."/>
            <person name="Gomes S.L."/>
            <person name="Hammond M."/>
            <person name="Hannick L.I."/>
            <person name="Hogan J.R."/>
            <person name="Holmes M.H."/>
            <person name="Jaffe D."/>
            <person name="Johnston J.S."/>
            <person name="Kennedy R.C."/>
            <person name="Koo H."/>
            <person name="Kravitz S."/>
            <person name="Kriventseva E.V."/>
            <person name="Kulp D."/>
            <person name="Labutti K."/>
            <person name="Lee E."/>
            <person name="Li S."/>
            <person name="Lovin D.D."/>
            <person name="Mao C."/>
            <person name="Mauceli E."/>
            <person name="Menck C.F."/>
            <person name="Miller J.R."/>
            <person name="Montgomery P."/>
            <person name="Mori A."/>
            <person name="Nascimento A.L."/>
            <person name="Naveira H.F."/>
            <person name="Nusbaum C."/>
            <person name="O'leary S."/>
            <person name="Orvis J."/>
            <person name="Pertea M."/>
            <person name="Quesneville H."/>
            <person name="Reidenbach K.R."/>
            <person name="Rogers Y.H."/>
            <person name="Roth C.W."/>
            <person name="Schneider J.R."/>
            <person name="Schatz M."/>
            <person name="Shumway M."/>
            <person name="Stanke M."/>
            <person name="Stinson E.O."/>
            <person name="Tubio J.M."/>
            <person name="Vanzee J.P."/>
            <person name="Verjovski-Almeida S."/>
            <person name="Werner D."/>
            <person name="White O."/>
            <person name="Wyder S."/>
            <person name="Zeng Q."/>
            <person name="Zhao Q."/>
            <person name="Zhao Y."/>
            <person name="Hill C.A."/>
            <person name="Raikhel A.S."/>
            <person name="Soares M.B."/>
            <person name="Knudson D.L."/>
            <person name="Lee N.H."/>
            <person name="Galagan J."/>
            <person name="Salzberg S.L."/>
            <person name="Paulsen I.T."/>
            <person name="Dimopoulos G."/>
            <person name="Collins F.H."/>
            <person name="Birren B."/>
            <person name="Fraser-Liggett C.M."/>
            <person name="Severson D.W."/>
        </authorList>
    </citation>
    <scope>NUCLEOTIDE SEQUENCE [LARGE SCALE GENOMIC DNA]</scope>
    <source>
        <strain evidence="8">Liverpool</strain>
    </source>
</reference>
<dbReference type="PANTHER" id="PTHR31542">
    <property type="entry name" value="39A RIBOSOMAL PROTEIN L50, MITOCHONDRIAL"/>
    <property type="match status" value="1"/>
</dbReference>
<reference evidence="8" key="1">
    <citation type="submission" date="2005-10" db="EMBL/GenBank/DDBJ databases">
        <authorList>
            <person name="Loftus B.J."/>
            <person name="Nene V.M."/>
            <person name="Hannick L.I."/>
            <person name="Bidwell S."/>
            <person name="Haas B."/>
            <person name="Amedeo P."/>
            <person name="Orvis J."/>
            <person name="Wortman J.R."/>
            <person name="White O.R."/>
            <person name="Salzberg S."/>
            <person name="Shumway M."/>
            <person name="Koo H."/>
            <person name="Zhao Y."/>
            <person name="Holmes M."/>
            <person name="Miller J."/>
            <person name="Schatz M."/>
            <person name="Pop M."/>
            <person name="Pai G."/>
            <person name="Utterback T."/>
            <person name="Rogers Y.-H."/>
            <person name="Kravitz S."/>
            <person name="Fraser C.M."/>
        </authorList>
    </citation>
    <scope>NUCLEOTIDE SEQUENCE</scope>
    <source>
        <strain evidence="8">Liverpool</strain>
    </source>
</reference>
<accession>A0A1S4G0J2</accession>
<keyword evidence="5" id="KW-0687">Ribonucleoprotein</keyword>
<gene>
    <name evidence="8" type="ORF">AaeL_AAEL013790</name>
</gene>
<comment type="similarity">
    <text evidence="2">Belongs to the mitochondrion-specific ribosomal protein mL50 family.</text>
</comment>
<reference evidence="8" key="3">
    <citation type="submission" date="2012-09" db="EMBL/GenBank/DDBJ databases">
        <authorList>
            <consortium name="VectorBase"/>
        </authorList>
    </citation>
    <scope>NUCLEOTIDE SEQUENCE</scope>
    <source>
        <strain evidence="8">Liverpool</strain>
    </source>
</reference>
<dbReference type="HOGENOM" id="CLU_099202_0_0_1"/>
<dbReference type="PANTHER" id="PTHR31542:SF1">
    <property type="entry name" value="LARGE RIBOSOMAL SUBUNIT PROTEIN ML50"/>
    <property type="match status" value="1"/>
</dbReference>
<dbReference type="Proteomes" id="UP000682892">
    <property type="component" value="Unassembled WGS sequence"/>
</dbReference>
<dbReference type="EMBL" id="CH478107">
    <property type="protein sequence ID" value="EAT33937.1"/>
    <property type="molecule type" value="Genomic_DNA"/>
</dbReference>
<evidence type="ECO:0000313" key="8">
    <source>
        <dbReference type="EMBL" id="EAT33937.1"/>
    </source>
</evidence>
<dbReference type="AlphaFoldDB" id="A0A1S4G0J2"/>
<evidence type="ECO:0000256" key="3">
    <source>
        <dbReference type="ARBA" id="ARBA00022980"/>
    </source>
</evidence>
<evidence type="ECO:0000256" key="7">
    <source>
        <dbReference type="ARBA" id="ARBA00035398"/>
    </source>
</evidence>
<evidence type="ECO:0000256" key="4">
    <source>
        <dbReference type="ARBA" id="ARBA00023128"/>
    </source>
</evidence>
<evidence type="ECO:0000256" key="2">
    <source>
        <dbReference type="ARBA" id="ARBA00008860"/>
    </source>
</evidence>
<evidence type="ECO:0000256" key="6">
    <source>
        <dbReference type="ARBA" id="ARBA00035183"/>
    </source>
</evidence>
<proteinExistence type="inferred from homology"/>